<sequence>MSEKILEVKDLKTHFFLDKGVVKAVDGVSFSINKGETLGIVGESGSGKSVTSASIMQLIPTPPGKIVGGEINFKGENLLEKPMREIRKIRGNEISMIFQEPMTSLNPVYTVGDQIAETIQLHQDLDKKAALEKAVEMLEKVGIPSPEKRVHDHPHQMSGGMRQRVMIAMALACSPDLLIADEPTTALDVTIQAQILELMKELRDEYNTAIMLITHDLGVIAEVADKVAVMYGGRVVEYTDVKTLFKNPKHPYTAGLIKSIPRLDGKSHRLTPIEGNVPDPFSFPEGCKFATRCPFATEECWSKEPQLEDIKDDNHTVRCHRWDEIDLKAE</sequence>
<keyword evidence="6 9" id="KW-0067">ATP-binding</keyword>
<dbReference type="RefSeq" id="WP_018249075.1">
    <property type="nucleotide sequence ID" value="NZ_SOEG01000002.1"/>
</dbReference>
<dbReference type="STRING" id="926561.GCA_000379025_01907"/>
<evidence type="ECO:0000256" key="1">
    <source>
        <dbReference type="ARBA" id="ARBA00004202"/>
    </source>
</evidence>
<evidence type="ECO:0000313" key="10">
    <source>
        <dbReference type="EMBL" id="TDX59044.1"/>
    </source>
</evidence>
<comment type="similarity">
    <text evidence="2">Belongs to the ABC transporter superfamily.</text>
</comment>
<dbReference type="PANTHER" id="PTHR43297:SF2">
    <property type="entry name" value="DIPEPTIDE TRANSPORT ATP-BINDING PROTEIN DPPD"/>
    <property type="match status" value="1"/>
</dbReference>
<dbReference type="InterPro" id="IPR050388">
    <property type="entry name" value="ABC_Ni/Peptide_Import"/>
</dbReference>
<evidence type="ECO:0000313" key="9">
    <source>
        <dbReference type="EMBL" id="TDX59039.1"/>
    </source>
</evidence>
<evidence type="ECO:0000313" key="11">
    <source>
        <dbReference type="Proteomes" id="UP000295832"/>
    </source>
</evidence>
<dbReference type="SUPFAM" id="SSF52540">
    <property type="entry name" value="P-loop containing nucleoside triphosphate hydrolases"/>
    <property type="match status" value="1"/>
</dbReference>
<evidence type="ECO:0000256" key="7">
    <source>
        <dbReference type="ARBA" id="ARBA00023136"/>
    </source>
</evidence>
<keyword evidence="3" id="KW-0813">Transport</keyword>
<proteinExistence type="inferred from homology"/>
<accession>A0A4V3H030</accession>
<evidence type="ECO:0000256" key="6">
    <source>
        <dbReference type="ARBA" id="ARBA00022840"/>
    </source>
</evidence>
<comment type="subcellular location">
    <subcellularLocation>
        <location evidence="1">Cell membrane</location>
        <topology evidence="1">Peripheral membrane protein</topology>
    </subcellularLocation>
</comment>
<evidence type="ECO:0000256" key="2">
    <source>
        <dbReference type="ARBA" id="ARBA00005417"/>
    </source>
</evidence>
<evidence type="ECO:0000256" key="4">
    <source>
        <dbReference type="ARBA" id="ARBA00022475"/>
    </source>
</evidence>
<protein>
    <submittedName>
        <fullName evidence="9">Peptide/nickel transport system ATP-binding protein/oligopeptide transport system ATP-binding protein</fullName>
    </submittedName>
</protein>
<dbReference type="FunFam" id="3.40.50.300:FF:000016">
    <property type="entry name" value="Oligopeptide ABC transporter ATP-binding component"/>
    <property type="match status" value="1"/>
</dbReference>
<evidence type="ECO:0000259" key="8">
    <source>
        <dbReference type="PROSITE" id="PS50893"/>
    </source>
</evidence>
<dbReference type="GO" id="GO:0016887">
    <property type="term" value="F:ATP hydrolysis activity"/>
    <property type="evidence" value="ECO:0007669"/>
    <property type="project" value="InterPro"/>
</dbReference>
<keyword evidence="5" id="KW-0547">Nucleotide-binding</keyword>
<dbReference type="EMBL" id="SOEG01000002">
    <property type="protein sequence ID" value="TDX59039.1"/>
    <property type="molecule type" value="Genomic_DNA"/>
</dbReference>
<name>A0A4V3H030_9FIRM</name>
<dbReference type="Gene3D" id="3.40.50.300">
    <property type="entry name" value="P-loop containing nucleotide triphosphate hydrolases"/>
    <property type="match status" value="1"/>
</dbReference>
<evidence type="ECO:0000256" key="3">
    <source>
        <dbReference type="ARBA" id="ARBA00022448"/>
    </source>
</evidence>
<dbReference type="Proteomes" id="UP000295832">
    <property type="component" value="Unassembled WGS sequence"/>
</dbReference>
<keyword evidence="11" id="KW-1185">Reference proteome</keyword>
<gene>
    <name evidence="9" type="ORF">C7959_102178</name>
    <name evidence="10" type="ORF">C7959_102183</name>
</gene>
<dbReference type="InterPro" id="IPR027417">
    <property type="entry name" value="P-loop_NTPase"/>
</dbReference>
<dbReference type="GO" id="GO:0015833">
    <property type="term" value="P:peptide transport"/>
    <property type="evidence" value="ECO:0007669"/>
    <property type="project" value="InterPro"/>
</dbReference>
<dbReference type="SMART" id="SM00382">
    <property type="entry name" value="AAA"/>
    <property type="match status" value="1"/>
</dbReference>
<evidence type="ECO:0000256" key="5">
    <source>
        <dbReference type="ARBA" id="ARBA00022741"/>
    </source>
</evidence>
<dbReference type="NCBIfam" id="TIGR01727">
    <property type="entry name" value="oligo_HPY"/>
    <property type="match status" value="1"/>
</dbReference>
<dbReference type="InterPro" id="IPR003439">
    <property type="entry name" value="ABC_transporter-like_ATP-bd"/>
</dbReference>
<dbReference type="InterPro" id="IPR017871">
    <property type="entry name" value="ABC_transporter-like_CS"/>
</dbReference>
<comment type="caution">
    <text evidence="9">The sequence shown here is derived from an EMBL/GenBank/DDBJ whole genome shotgun (WGS) entry which is preliminary data.</text>
</comment>
<dbReference type="GO" id="GO:0005524">
    <property type="term" value="F:ATP binding"/>
    <property type="evidence" value="ECO:0007669"/>
    <property type="project" value="UniProtKB-KW"/>
</dbReference>
<dbReference type="PROSITE" id="PS00211">
    <property type="entry name" value="ABC_TRANSPORTER_1"/>
    <property type="match status" value="1"/>
</dbReference>
<dbReference type="PROSITE" id="PS50893">
    <property type="entry name" value="ABC_TRANSPORTER_2"/>
    <property type="match status" value="1"/>
</dbReference>
<dbReference type="PANTHER" id="PTHR43297">
    <property type="entry name" value="OLIGOPEPTIDE TRANSPORT ATP-BINDING PROTEIN APPD"/>
    <property type="match status" value="1"/>
</dbReference>
<dbReference type="InterPro" id="IPR013563">
    <property type="entry name" value="Oligopep_ABC_C"/>
</dbReference>
<reference evidence="9 11" key="1">
    <citation type="submission" date="2019-03" db="EMBL/GenBank/DDBJ databases">
        <title>Subsurface microbial communities from deep shales in Ohio and West Virginia, USA.</title>
        <authorList>
            <person name="Wrighton K."/>
        </authorList>
    </citation>
    <scope>NUCLEOTIDE SEQUENCE [LARGE SCALE GENOMIC DNA]</scope>
    <source>
        <strain evidence="9 11">MSL 6dP</strain>
    </source>
</reference>
<keyword evidence="7" id="KW-0472">Membrane</keyword>
<dbReference type="EMBL" id="SOEG01000002">
    <property type="protein sequence ID" value="TDX59044.1"/>
    <property type="molecule type" value="Genomic_DNA"/>
</dbReference>
<dbReference type="Pfam" id="PF08352">
    <property type="entry name" value="oligo_HPY"/>
    <property type="match status" value="1"/>
</dbReference>
<dbReference type="GO" id="GO:0005886">
    <property type="term" value="C:plasma membrane"/>
    <property type="evidence" value="ECO:0007669"/>
    <property type="project" value="UniProtKB-SubCell"/>
</dbReference>
<dbReference type="Pfam" id="PF00005">
    <property type="entry name" value="ABC_tran"/>
    <property type="match status" value="1"/>
</dbReference>
<keyword evidence="4" id="KW-1003">Cell membrane</keyword>
<dbReference type="AlphaFoldDB" id="A0A4V3H030"/>
<feature type="domain" description="ABC transporter" evidence="8">
    <location>
        <begin position="6"/>
        <end position="257"/>
    </location>
</feature>
<dbReference type="InterPro" id="IPR003593">
    <property type="entry name" value="AAA+_ATPase"/>
</dbReference>
<organism evidence="9 11">
    <name type="scientific">Orenia marismortui</name>
    <dbReference type="NCBI Taxonomy" id="46469"/>
    <lineage>
        <taxon>Bacteria</taxon>
        <taxon>Bacillati</taxon>
        <taxon>Bacillota</taxon>
        <taxon>Clostridia</taxon>
        <taxon>Halanaerobiales</taxon>
        <taxon>Halobacteroidaceae</taxon>
        <taxon>Orenia</taxon>
    </lineage>
</organism>
<dbReference type="CDD" id="cd03257">
    <property type="entry name" value="ABC_NikE_OppD_transporters"/>
    <property type="match status" value="1"/>
</dbReference>